<sequence length="141" mass="15618">MTCSYSSVQGSWIPLLQTQTRHPSDYVGLTASAKKNFKIRAQTLVYNNIVRSKFFSSFIPCSNTSHRLKLHGASVTVCRIGGWRIPSMPGGVRTSIQHPIPVASSKAGRTTHVPVLQDGWSEMRDKNLNRNVVRHKGADLS</sequence>
<protein>
    <submittedName>
        <fullName evidence="1">Uncharacterized protein</fullName>
    </submittedName>
</protein>
<dbReference type="AlphaFoldDB" id="A0A8D8PXF8"/>
<dbReference type="EMBL" id="HBUF01039484">
    <property type="protein sequence ID" value="CAG6617646.1"/>
    <property type="molecule type" value="Transcribed_RNA"/>
</dbReference>
<reference evidence="1" key="1">
    <citation type="submission" date="2021-05" db="EMBL/GenBank/DDBJ databases">
        <authorList>
            <person name="Alioto T."/>
            <person name="Alioto T."/>
            <person name="Gomez Garrido J."/>
        </authorList>
    </citation>
    <scope>NUCLEOTIDE SEQUENCE</scope>
</reference>
<evidence type="ECO:0000313" key="1">
    <source>
        <dbReference type="EMBL" id="CAG6617649.1"/>
    </source>
</evidence>
<name>A0A8D8PXF8_9HEMI</name>
<dbReference type="EMBL" id="HBUF01039486">
    <property type="protein sequence ID" value="CAG6617649.1"/>
    <property type="molecule type" value="Transcribed_RNA"/>
</dbReference>
<accession>A0A8D8PXF8</accession>
<proteinExistence type="predicted"/>
<organism evidence="1">
    <name type="scientific">Cacopsylla melanoneura</name>
    <dbReference type="NCBI Taxonomy" id="428564"/>
    <lineage>
        <taxon>Eukaryota</taxon>
        <taxon>Metazoa</taxon>
        <taxon>Ecdysozoa</taxon>
        <taxon>Arthropoda</taxon>
        <taxon>Hexapoda</taxon>
        <taxon>Insecta</taxon>
        <taxon>Pterygota</taxon>
        <taxon>Neoptera</taxon>
        <taxon>Paraneoptera</taxon>
        <taxon>Hemiptera</taxon>
        <taxon>Sternorrhyncha</taxon>
        <taxon>Psylloidea</taxon>
        <taxon>Psyllidae</taxon>
        <taxon>Psyllinae</taxon>
        <taxon>Cacopsylla</taxon>
    </lineage>
</organism>